<organism evidence="1 2">
    <name type="scientific">Paragonimus heterotremus</name>
    <dbReference type="NCBI Taxonomy" id="100268"/>
    <lineage>
        <taxon>Eukaryota</taxon>
        <taxon>Metazoa</taxon>
        <taxon>Spiralia</taxon>
        <taxon>Lophotrochozoa</taxon>
        <taxon>Platyhelminthes</taxon>
        <taxon>Trematoda</taxon>
        <taxon>Digenea</taxon>
        <taxon>Plagiorchiida</taxon>
        <taxon>Troglotremata</taxon>
        <taxon>Troglotrematidae</taxon>
        <taxon>Paragonimus</taxon>
    </lineage>
</organism>
<dbReference type="InterPro" id="IPR036373">
    <property type="entry name" value="Ribosomal_bL17_sf"/>
</dbReference>
<dbReference type="EMBL" id="LUCH01000878">
    <property type="protein sequence ID" value="KAF5404116.1"/>
    <property type="molecule type" value="Genomic_DNA"/>
</dbReference>
<dbReference type="GO" id="GO:0006412">
    <property type="term" value="P:translation"/>
    <property type="evidence" value="ECO:0007669"/>
    <property type="project" value="InterPro"/>
</dbReference>
<reference evidence="1" key="1">
    <citation type="submission" date="2019-05" db="EMBL/GenBank/DDBJ databases">
        <title>Annotation for the trematode Paragonimus heterotremus.</title>
        <authorList>
            <person name="Choi Y.-J."/>
        </authorList>
    </citation>
    <scope>NUCLEOTIDE SEQUENCE</scope>
    <source>
        <strain evidence="1">LC</strain>
    </source>
</reference>
<dbReference type="GO" id="GO:0005840">
    <property type="term" value="C:ribosome"/>
    <property type="evidence" value="ECO:0007669"/>
    <property type="project" value="UniProtKB-KW"/>
</dbReference>
<sequence length="136" mass="15560">MLLTLWMQSTTDQELCLGEKEAQLSLAILELALFWLQKPRLIEKLFKVFVPRYRLYRRAYTSLHRLPRTHYPSAHAFHAEGFAVLELRGNPWPAVRAANRGRDSEPYRHNYLINILVAAAQKSVLPAGSQSSTSSP</sequence>
<keyword evidence="2" id="KW-1185">Reference proteome</keyword>
<protein>
    <submittedName>
        <fullName evidence="1">Putative mitochondrial ribosomal protein L17</fullName>
    </submittedName>
</protein>
<name>A0A8J4TLE0_9TREM</name>
<evidence type="ECO:0000313" key="2">
    <source>
        <dbReference type="Proteomes" id="UP000748531"/>
    </source>
</evidence>
<gene>
    <name evidence="1" type="ORF">PHET_02238</name>
</gene>
<dbReference type="Gene3D" id="3.90.1030.10">
    <property type="entry name" value="Ribosomal protein L17"/>
    <property type="match status" value="1"/>
</dbReference>
<proteinExistence type="predicted"/>
<keyword evidence="1" id="KW-0687">Ribonucleoprotein</keyword>
<keyword evidence="1" id="KW-0689">Ribosomal protein</keyword>
<dbReference type="Proteomes" id="UP000748531">
    <property type="component" value="Unassembled WGS sequence"/>
</dbReference>
<evidence type="ECO:0000313" key="1">
    <source>
        <dbReference type="EMBL" id="KAF5404116.1"/>
    </source>
</evidence>
<comment type="caution">
    <text evidence="1">The sequence shown here is derived from an EMBL/GenBank/DDBJ whole genome shotgun (WGS) entry which is preliminary data.</text>
</comment>
<dbReference type="SUPFAM" id="SSF64263">
    <property type="entry name" value="Prokaryotic ribosomal protein L17"/>
    <property type="match status" value="1"/>
</dbReference>
<dbReference type="AlphaFoldDB" id="A0A8J4TLE0"/>
<dbReference type="GO" id="GO:0003735">
    <property type="term" value="F:structural constituent of ribosome"/>
    <property type="evidence" value="ECO:0007669"/>
    <property type="project" value="InterPro"/>
</dbReference>
<dbReference type="OrthoDB" id="275000at2759"/>
<accession>A0A8J4TLE0</accession>